<name>A0AAV9GZH9_9PEZI</name>
<dbReference type="InterPro" id="IPR032675">
    <property type="entry name" value="LRR_dom_sf"/>
</dbReference>
<dbReference type="AlphaFoldDB" id="A0AAV9GZH9"/>
<protein>
    <recommendedName>
        <fullName evidence="3">F-box domain-containing protein</fullName>
    </recommendedName>
</protein>
<evidence type="ECO:0008006" key="3">
    <source>
        <dbReference type="Google" id="ProtNLM"/>
    </source>
</evidence>
<comment type="caution">
    <text evidence="1">The sequence shown here is derived from an EMBL/GenBank/DDBJ whole genome shotgun (WGS) entry which is preliminary data.</text>
</comment>
<gene>
    <name evidence="1" type="ORF">QBC34DRAFT_377234</name>
</gene>
<keyword evidence="2" id="KW-1185">Reference proteome</keyword>
<accession>A0AAV9GZH9</accession>
<dbReference type="SUPFAM" id="SSF52047">
    <property type="entry name" value="RNI-like"/>
    <property type="match status" value="1"/>
</dbReference>
<evidence type="ECO:0000313" key="1">
    <source>
        <dbReference type="EMBL" id="KAK4452737.1"/>
    </source>
</evidence>
<reference evidence="1" key="2">
    <citation type="submission" date="2023-05" db="EMBL/GenBank/DDBJ databases">
        <authorList>
            <consortium name="Lawrence Berkeley National Laboratory"/>
            <person name="Steindorff A."/>
            <person name="Hensen N."/>
            <person name="Bonometti L."/>
            <person name="Westerberg I."/>
            <person name="Brannstrom I.O."/>
            <person name="Guillou S."/>
            <person name="Cros-Aarteil S."/>
            <person name="Calhoun S."/>
            <person name="Haridas S."/>
            <person name="Kuo A."/>
            <person name="Mondo S."/>
            <person name="Pangilinan J."/>
            <person name="Riley R."/>
            <person name="Labutti K."/>
            <person name="Andreopoulos B."/>
            <person name="Lipzen A."/>
            <person name="Chen C."/>
            <person name="Yanf M."/>
            <person name="Daum C."/>
            <person name="Ng V."/>
            <person name="Clum A."/>
            <person name="Ohm R."/>
            <person name="Martin F."/>
            <person name="Silar P."/>
            <person name="Natvig D."/>
            <person name="Lalanne C."/>
            <person name="Gautier V."/>
            <person name="Ament-Velasquez S.L."/>
            <person name="Kruys A."/>
            <person name="Hutchinson M.I."/>
            <person name="Powell A.J."/>
            <person name="Barry K."/>
            <person name="Miller A.N."/>
            <person name="Grigoriev I.V."/>
            <person name="Debuchy R."/>
            <person name="Gladieux P."/>
            <person name="Thoren M.H."/>
            <person name="Johannesson H."/>
        </authorList>
    </citation>
    <scope>NUCLEOTIDE SEQUENCE</scope>
    <source>
        <strain evidence="1">PSN243</strain>
    </source>
</reference>
<evidence type="ECO:0000313" key="2">
    <source>
        <dbReference type="Proteomes" id="UP001321760"/>
    </source>
</evidence>
<proteinExistence type="predicted"/>
<dbReference type="Proteomes" id="UP001321760">
    <property type="component" value="Unassembled WGS sequence"/>
</dbReference>
<reference evidence="1" key="1">
    <citation type="journal article" date="2023" name="Mol. Phylogenet. Evol.">
        <title>Genome-scale phylogeny and comparative genomics of the fungal order Sordariales.</title>
        <authorList>
            <person name="Hensen N."/>
            <person name="Bonometti L."/>
            <person name="Westerberg I."/>
            <person name="Brannstrom I.O."/>
            <person name="Guillou S."/>
            <person name="Cros-Aarteil S."/>
            <person name="Calhoun S."/>
            <person name="Haridas S."/>
            <person name="Kuo A."/>
            <person name="Mondo S."/>
            <person name="Pangilinan J."/>
            <person name="Riley R."/>
            <person name="LaButti K."/>
            <person name="Andreopoulos B."/>
            <person name="Lipzen A."/>
            <person name="Chen C."/>
            <person name="Yan M."/>
            <person name="Daum C."/>
            <person name="Ng V."/>
            <person name="Clum A."/>
            <person name="Steindorff A."/>
            <person name="Ohm R.A."/>
            <person name="Martin F."/>
            <person name="Silar P."/>
            <person name="Natvig D.O."/>
            <person name="Lalanne C."/>
            <person name="Gautier V."/>
            <person name="Ament-Velasquez S.L."/>
            <person name="Kruys A."/>
            <person name="Hutchinson M.I."/>
            <person name="Powell A.J."/>
            <person name="Barry K."/>
            <person name="Miller A.N."/>
            <person name="Grigoriev I.V."/>
            <person name="Debuchy R."/>
            <person name="Gladieux P."/>
            <person name="Hiltunen Thoren M."/>
            <person name="Johannesson H."/>
        </authorList>
    </citation>
    <scope>NUCLEOTIDE SEQUENCE</scope>
    <source>
        <strain evidence="1">PSN243</strain>
    </source>
</reference>
<sequence>MGYATVTPRLSLADLPNEILIEIFSQLCHHCRPDHELSWSQPHKPSLAALCRVSRHISWLATPILYHSLDGGRVYMFETLRFLRTVFERRDLAAHVRVFAPFVRRRCIMEITKELMELLNDICHFLGIPPYDPIKRELHIAVLLKELAIRAHSLTELTLVPVQLAKSSEEEDALRSLATDPTRPLRSLRKLDMYHETESDNAFALGTIGTDLLLSAACSLEMLELNGFARVSPTLPLLPNVREVNLTLCSLGSDDLANLIESLPNLEIFRYTSKGSIDLTLNDQTDFTPAEAATQLHKRRGTLKHLSLGTSLPSCRWLAPGDVTRSYSDFPALQVLELHSLHIFPDPMLPPSRGRRLVGLIPPSIRHLVILGPCPSCEAAALASAAAAGHFPRLETVSFEAVVPRILNDHRMYKMWEMDRACWAQLKAASIDAGIILSDIPDAYALNKKMSVAVV</sequence>
<organism evidence="1 2">
    <name type="scientific">Podospora aff. communis PSN243</name>
    <dbReference type="NCBI Taxonomy" id="3040156"/>
    <lineage>
        <taxon>Eukaryota</taxon>
        <taxon>Fungi</taxon>
        <taxon>Dikarya</taxon>
        <taxon>Ascomycota</taxon>
        <taxon>Pezizomycotina</taxon>
        <taxon>Sordariomycetes</taxon>
        <taxon>Sordariomycetidae</taxon>
        <taxon>Sordariales</taxon>
        <taxon>Podosporaceae</taxon>
        <taxon>Podospora</taxon>
    </lineage>
</organism>
<dbReference type="EMBL" id="MU865923">
    <property type="protein sequence ID" value="KAK4452737.1"/>
    <property type="molecule type" value="Genomic_DNA"/>
</dbReference>
<dbReference type="Gene3D" id="3.80.10.10">
    <property type="entry name" value="Ribonuclease Inhibitor"/>
    <property type="match status" value="1"/>
</dbReference>